<accession>A0AA86M8T1</accession>
<dbReference type="Proteomes" id="UP000682928">
    <property type="component" value="Chromosome"/>
</dbReference>
<proteinExistence type="predicted"/>
<protein>
    <submittedName>
        <fullName evidence="1">Uncharacterized protein</fullName>
    </submittedName>
</protein>
<sequence length="190" mass="21243">MTQLSKESLENLLQHNDETSSSANAEMWEVKEMARRLIAVEGREPVGEVVLGSRDDEGNYPHAHAICLAGDGCADWDNFPDGFKLYAAPPVAQPVQVPECFNRLLKHAYGMSMGNDWNNGTMAGHHREALCKAVEDCRTAMLQPSSGALQLVGEVVARNHPNHERNVDFRWLDFNVEPGTKLYAIKQERR</sequence>
<evidence type="ECO:0000313" key="1">
    <source>
        <dbReference type="EMBL" id="BCU55257.1"/>
    </source>
</evidence>
<name>A0AA86M8T1_9ENTR</name>
<reference evidence="1" key="1">
    <citation type="submission" date="2021-04" db="EMBL/GenBank/DDBJ databases">
        <title>Difference and commonality of drug resistance evolution in various bacteria. and drug sensitivity profiles.</title>
        <authorList>
            <person name="Maeda T."/>
            <person name="Shibai A."/>
            <person name="Kawada K."/>
            <person name="Kotani H."/>
            <person name="Tarusawa Y."/>
            <person name="Tanabe K."/>
            <person name="Furusawa C."/>
        </authorList>
    </citation>
    <scope>NUCLEOTIDE SEQUENCE</scope>
    <source>
        <strain evidence="1">JCM 8580</strain>
    </source>
</reference>
<evidence type="ECO:0000313" key="2">
    <source>
        <dbReference type="Proteomes" id="UP000682928"/>
    </source>
</evidence>
<gene>
    <name evidence="1" type="ORF">ENKO_18510</name>
</gene>
<dbReference type="EMBL" id="AP024590">
    <property type="protein sequence ID" value="BCU55257.1"/>
    <property type="molecule type" value="Genomic_DNA"/>
</dbReference>
<dbReference type="RefSeq" id="WP_088218842.1">
    <property type="nucleotide sequence ID" value="NZ_AP024590.1"/>
</dbReference>
<dbReference type="AlphaFoldDB" id="A0AA86M8T1"/>
<organism evidence="1 2">
    <name type="scientific">Enterobacter kobei</name>
    <dbReference type="NCBI Taxonomy" id="208224"/>
    <lineage>
        <taxon>Bacteria</taxon>
        <taxon>Pseudomonadati</taxon>
        <taxon>Pseudomonadota</taxon>
        <taxon>Gammaproteobacteria</taxon>
        <taxon>Enterobacterales</taxon>
        <taxon>Enterobacteriaceae</taxon>
        <taxon>Enterobacter</taxon>
        <taxon>Enterobacter cloacae complex</taxon>
    </lineage>
</organism>